<evidence type="ECO:0000313" key="3">
    <source>
        <dbReference type="EMBL" id="MEA5456458.1"/>
    </source>
</evidence>
<protein>
    <submittedName>
        <fullName evidence="3">DUF2087 domain-containing protein</fullName>
    </submittedName>
</protein>
<evidence type="ECO:0000313" key="4">
    <source>
        <dbReference type="Proteomes" id="UP001304769"/>
    </source>
</evidence>
<dbReference type="InterPro" id="IPR018656">
    <property type="entry name" value="DUF2087"/>
</dbReference>
<dbReference type="RefSeq" id="WP_323280348.1">
    <property type="nucleotide sequence ID" value="NZ_JAYGGQ010000014.1"/>
</dbReference>
<gene>
    <name evidence="3" type="ORF">SPF06_17135</name>
</gene>
<dbReference type="Proteomes" id="UP001304769">
    <property type="component" value="Unassembled WGS sequence"/>
</dbReference>
<sequence length="163" mass="17929">MQEQQLIQFLAAMSNGRARERFARIALGHHEGVAADPAADSLLGSARVIEELPDGRVRVDEAGLRALLDQARSSLPPRPEPKLEQLPRHAGQRVAALRDLAERILAIDESVREPELNARLGEFVTDVPRVRRAMVDDGVLARERDGSSYWRSPLPSDGSQGTP</sequence>
<dbReference type="Pfam" id="PF09860">
    <property type="entry name" value="DUF2087"/>
    <property type="match status" value="1"/>
</dbReference>
<name>A0ABU5TA49_9MICC</name>
<organism evidence="3 4">
    <name type="scientific">Sinomonas terricola</name>
    <dbReference type="NCBI Taxonomy" id="3110330"/>
    <lineage>
        <taxon>Bacteria</taxon>
        <taxon>Bacillati</taxon>
        <taxon>Actinomycetota</taxon>
        <taxon>Actinomycetes</taxon>
        <taxon>Micrococcales</taxon>
        <taxon>Micrococcaceae</taxon>
        <taxon>Sinomonas</taxon>
    </lineage>
</organism>
<feature type="domain" description="DUF2087" evidence="2">
    <location>
        <begin position="82"/>
        <end position="151"/>
    </location>
</feature>
<keyword evidence="4" id="KW-1185">Reference proteome</keyword>
<proteinExistence type="predicted"/>
<reference evidence="3 4" key="1">
    <citation type="submission" date="2023-12" db="EMBL/GenBank/DDBJ databases">
        <title>Sinomonas terricola sp. nov, isolated from litchi orchard soil in Guangdong, PR China.</title>
        <authorList>
            <person name="Jiaxin W."/>
            <person name="Yang Z."/>
            <person name="Honghui Z."/>
        </authorList>
    </citation>
    <scope>NUCLEOTIDE SEQUENCE [LARGE SCALE GENOMIC DNA]</scope>
    <source>
        <strain evidence="3 4">JGH33</strain>
    </source>
</reference>
<feature type="region of interest" description="Disordered" evidence="1">
    <location>
        <begin position="70"/>
        <end position="90"/>
    </location>
</feature>
<evidence type="ECO:0000256" key="1">
    <source>
        <dbReference type="SAM" id="MobiDB-lite"/>
    </source>
</evidence>
<dbReference type="EMBL" id="JAYGGQ010000014">
    <property type="protein sequence ID" value="MEA5456458.1"/>
    <property type="molecule type" value="Genomic_DNA"/>
</dbReference>
<accession>A0ABU5TA49</accession>
<evidence type="ECO:0000259" key="2">
    <source>
        <dbReference type="Pfam" id="PF09860"/>
    </source>
</evidence>
<comment type="caution">
    <text evidence="3">The sequence shown here is derived from an EMBL/GenBank/DDBJ whole genome shotgun (WGS) entry which is preliminary data.</text>
</comment>